<protein>
    <submittedName>
        <fullName evidence="1">Uncharacterized protein</fullName>
    </submittedName>
</protein>
<evidence type="ECO:0000313" key="1">
    <source>
        <dbReference type="EMBL" id="PJR06659.1"/>
    </source>
</evidence>
<reference evidence="1 2" key="1">
    <citation type="submission" date="2017-06" db="EMBL/GenBank/DDBJ databases">
        <title>Ensifer strains isolated from leguminous trees and herbs display diverse denitrification phenotypes with some acting as strong N2O sinks.</title>
        <authorList>
            <person name="Woliy K."/>
            <person name="Mania D."/>
            <person name="Bakken L.R."/>
            <person name="Frostegard A."/>
        </authorList>
    </citation>
    <scope>NUCLEOTIDE SEQUENCE [LARGE SCALE GENOMIC DNA]</scope>
    <source>
        <strain evidence="1 2">AC50a</strain>
    </source>
</reference>
<gene>
    <name evidence="1" type="ORF">CEJ86_33670</name>
</gene>
<dbReference type="AlphaFoldDB" id="A0A2J0YSW5"/>
<name>A0A2J0YSW5_RHIML</name>
<comment type="caution">
    <text evidence="1">The sequence shown here is derived from an EMBL/GenBank/DDBJ whole genome shotgun (WGS) entry which is preliminary data.</text>
</comment>
<dbReference type="Proteomes" id="UP000231987">
    <property type="component" value="Unassembled WGS sequence"/>
</dbReference>
<sequence length="64" mass="7640">MRMIRLLWKFRPIVRINYNMSTTLRLLKQGFVTGSLKQTLFMESCVPQALEAWMGTRLKKQYCL</sequence>
<accession>A0A2J0YSW5</accession>
<evidence type="ECO:0000313" key="2">
    <source>
        <dbReference type="Proteomes" id="UP000231987"/>
    </source>
</evidence>
<proteinExistence type="predicted"/>
<organism evidence="1 2">
    <name type="scientific">Rhizobium meliloti</name>
    <name type="common">Ensifer meliloti</name>
    <name type="synonym">Sinorhizobium meliloti</name>
    <dbReference type="NCBI Taxonomy" id="382"/>
    <lineage>
        <taxon>Bacteria</taxon>
        <taxon>Pseudomonadati</taxon>
        <taxon>Pseudomonadota</taxon>
        <taxon>Alphaproteobacteria</taxon>
        <taxon>Hyphomicrobiales</taxon>
        <taxon>Rhizobiaceae</taxon>
        <taxon>Sinorhizobium/Ensifer group</taxon>
        <taxon>Sinorhizobium</taxon>
    </lineage>
</organism>
<dbReference type="EMBL" id="NJGD01000136">
    <property type="protein sequence ID" value="PJR06659.1"/>
    <property type="molecule type" value="Genomic_DNA"/>
</dbReference>